<proteinExistence type="inferred from homology"/>
<dbReference type="InterPro" id="IPR027640">
    <property type="entry name" value="Kinesin-like_fam"/>
</dbReference>
<accession>A0ABD3NXE4</accession>
<keyword evidence="1" id="KW-0067">ATP-binding</keyword>
<feature type="compositionally biased region" description="Polar residues" evidence="2">
    <location>
        <begin position="96"/>
        <end position="105"/>
    </location>
</feature>
<feature type="region of interest" description="Disordered" evidence="2">
    <location>
        <begin position="791"/>
        <end position="826"/>
    </location>
</feature>
<feature type="region of interest" description="Disordered" evidence="2">
    <location>
        <begin position="477"/>
        <end position="507"/>
    </location>
</feature>
<dbReference type="GO" id="GO:0003774">
    <property type="term" value="F:cytoskeletal motor activity"/>
    <property type="evidence" value="ECO:0007669"/>
    <property type="project" value="UniProtKB-UniRule"/>
</dbReference>
<dbReference type="Pfam" id="PF00225">
    <property type="entry name" value="Kinesin"/>
    <property type="match status" value="1"/>
</dbReference>
<comment type="similarity">
    <text evidence="1">Belongs to the TRAFAC class myosin-kinesin ATPase superfamily. Kinesin family.</text>
</comment>
<name>A0ABD3NXE4_9STRA</name>
<feature type="compositionally biased region" description="Low complexity" evidence="2">
    <location>
        <begin position="53"/>
        <end position="71"/>
    </location>
</feature>
<dbReference type="PROSITE" id="PS50067">
    <property type="entry name" value="KINESIN_MOTOR_2"/>
    <property type="match status" value="1"/>
</dbReference>
<dbReference type="PRINTS" id="PR00380">
    <property type="entry name" value="KINESINHEAVY"/>
</dbReference>
<dbReference type="SUPFAM" id="SSF52540">
    <property type="entry name" value="P-loop containing nucleoside triphosphate hydrolases"/>
    <property type="match status" value="1"/>
</dbReference>
<comment type="caution">
    <text evidence="4">The sequence shown here is derived from an EMBL/GenBank/DDBJ whole genome shotgun (WGS) entry which is preliminary data.</text>
</comment>
<evidence type="ECO:0000313" key="4">
    <source>
        <dbReference type="EMBL" id="KAL3779646.1"/>
    </source>
</evidence>
<dbReference type="Gene3D" id="3.40.850.10">
    <property type="entry name" value="Kinesin motor domain"/>
    <property type="match status" value="1"/>
</dbReference>
<feature type="compositionally biased region" description="Basic and acidic residues" evidence="2">
    <location>
        <begin position="791"/>
        <end position="810"/>
    </location>
</feature>
<feature type="compositionally biased region" description="Basic and acidic residues" evidence="2">
    <location>
        <begin position="72"/>
        <end position="91"/>
    </location>
</feature>
<feature type="region of interest" description="Disordered" evidence="2">
    <location>
        <begin position="1"/>
        <end position="121"/>
    </location>
</feature>
<dbReference type="InterPro" id="IPR001752">
    <property type="entry name" value="Kinesin_motor_dom"/>
</dbReference>
<protein>
    <recommendedName>
        <fullName evidence="3">Kinesin motor domain-containing protein</fullName>
    </recommendedName>
</protein>
<feature type="compositionally biased region" description="Low complexity" evidence="2">
    <location>
        <begin position="227"/>
        <end position="237"/>
    </location>
</feature>
<dbReference type="PANTHER" id="PTHR47972">
    <property type="entry name" value="KINESIN-LIKE PROTEIN KLP-3"/>
    <property type="match status" value="1"/>
</dbReference>
<dbReference type="GO" id="GO:0005524">
    <property type="term" value="F:ATP binding"/>
    <property type="evidence" value="ECO:0007669"/>
    <property type="project" value="UniProtKB-UniRule"/>
</dbReference>
<feature type="compositionally biased region" description="Basic and acidic residues" evidence="2">
    <location>
        <begin position="574"/>
        <end position="588"/>
    </location>
</feature>
<dbReference type="InterPro" id="IPR027417">
    <property type="entry name" value="P-loop_NTPase"/>
</dbReference>
<evidence type="ECO:0000259" key="3">
    <source>
        <dbReference type="PROSITE" id="PS50067"/>
    </source>
</evidence>
<dbReference type="PANTHER" id="PTHR47972:SF28">
    <property type="entry name" value="KINESIN-LIKE PROTEIN KLP-3"/>
    <property type="match status" value="1"/>
</dbReference>
<feature type="region of interest" description="Disordered" evidence="2">
    <location>
        <begin position="217"/>
        <end position="237"/>
    </location>
</feature>
<feature type="binding site" evidence="1">
    <location>
        <begin position="1005"/>
        <end position="1012"/>
    </location>
    <ligand>
        <name>ATP</name>
        <dbReference type="ChEBI" id="CHEBI:30616"/>
    </ligand>
</feature>
<dbReference type="SMART" id="SM00129">
    <property type="entry name" value="KISc"/>
    <property type="match status" value="1"/>
</dbReference>
<feature type="region of interest" description="Disordered" evidence="2">
    <location>
        <begin position="167"/>
        <end position="199"/>
    </location>
</feature>
<feature type="compositionally biased region" description="Polar residues" evidence="2">
    <location>
        <begin position="552"/>
        <end position="563"/>
    </location>
</feature>
<dbReference type="InterPro" id="IPR036961">
    <property type="entry name" value="Kinesin_motor_dom_sf"/>
</dbReference>
<feature type="region of interest" description="Disordered" evidence="2">
    <location>
        <begin position="541"/>
        <end position="607"/>
    </location>
</feature>
<evidence type="ECO:0000256" key="2">
    <source>
        <dbReference type="SAM" id="MobiDB-lite"/>
    </source>
</evidence>
<reference evidence="4 5" key="1">
    <citation type="journal article" date="2020" name="G3 (Bethesda)">
        <title>Improved Reference Genome for Cyclotella cryptica CCMP332, a Model for Cell Wall Morphogenesis, Salinity Adaptation, and Lipid Production in Diatoms (Bacillariophyta).</title>
        <authorList>
            <person name="Roberts W.R."/>
            <person name="Downey K.M."/>
            <person name="Ruck E.C."/>
            <person name="Traller J.C."/>
            <person name="Alverson A.J."/>
        </authorList>
    </citation>
    <scope>NUCLEOTIDE SEQUENCE [LARGE SCALE GENOMIC DNA]</scope>
    <source>
        <strain evidence="4 5">CCMP332</strain>
    </source>
</reference>
<evidence type="ECO:0000256" key="1">
    <source>
        <dbReference type="PROSITE-ProRule" id="PRU00283"/>
    </source>
</evidence>
<evidence type="ECO:0000313" key="5">
    <source>
        <dbReference type="Proteomes" id="UP001516023"/>
    </source>
</evidence>
<sequence length="1305" mass="142460">MTSSVLNDDGPRSMTTPTGHNDDNSTEQQSNSGPMMMSPEAAASTVPTAAPKSTLTSSGSPTAAAPPNASTPRKDDKRSVDSQSRSGERADLAGVRSSQGRSSPNVMLPRNPRDTAVPFSPKRRIKGLSGAASLGGSTGNVHGVSGSMAACVGSAQHRSQSDAVELDNNINNSSNYNNNAHATKHPPSGRPTTPSNNAMLHPHAAIPLVHSLSTPLSCSTPNSIHDTPGSTQTTSPTQVTLDSDEQFMFEQRLTRDELGVAIRKINHSGKAQLRYVKCVPLRPPSSSDYEPKDSLMTLPYYLDDRSYRGDVSVSSRSTSSSRFLERIRSGMFEKSAPAKTGKSALSTLDGQDAAENNLLLKEETNLRALTWGKKNTVTIPLAHFVAVRKGKTTERTLRNASPSGRLLSIVTRSGRGCLDIEAPTRLDRDKFASAFSVFLGVPLEEERSLELRSVGEGAIVAKKKLKTPSITRQIKKKQASAAQSEPGLPINATSSTPKVRNRSVTAPEENVSILPVLTPSSDKASDIDKELTFFNDTKQTVHDVKKNPAATPGTSSMGDTMSASARKRILSVDTKSESMLDPPKKDAQDANAVKKKASNDDDDASHVSSLTGAVDQEIVEELHQAIIELRAELDASRAEAARAVKVAEQAIQSAENCSSSDWNSTVTHKAAEAAALAQKKSAEAIARARMAEERLSAERKSTAFWRRQAQAAEEEAGSIKTRSAAAELQQSVMVEELASEKRRAARMFASLKEEFGRGEERQAKELQSARERRRELEVEVERLKEELGRKSEEMKRIHEEHERKEKEKSKSNRMLPSFTSRRKKQSSAASVGEISVIDLKNEVLDAKEQAIKEKAAFLATDVASIQKQFALLRHTAKEELSSLQIQSKEWSRQAGRAISASLAETSLLREKLAAESSMRLKLLNELQDIRGTVRVYCRPKPPTDKSILKIPTHDILVLNGDGSPLSFKFDRVFSPFASQFEVFSELEEPLISSLDGFNVTLLAFGQHGSGKTHSVLGNCTFDSSGLPSLASHGVQLQSLQQLFNIARHRTDRFKDAFSITILEVHNEKLFDLIAGTPSAEENGEIIICETRDRRDRRKNNDLESLWQKGKLEIRTNIDGNTVVQGLISIPIESFEDVCRIWHETLAKRAIRLKQNGLDFGKHEKNSNIITTINITSVNIATGVGTEGRLQFVDLAASDIAHGIKKMEDAVTPNVDNIHFCNKSIDALNDVVNSRCQFDRSVPYRNSTLTHLLRDSLEADAKVLLLCCVSSDPSNLSDTIGALRFGARMQKVSIGKATKHIVGSKE</sequence>
<dbReference type="EMBL" id="JABMIG020000381">
    <property type="protein sequence ID" value="KAL3779646.1"/>
    <property type="molecule type" value="Genomic_DNA"/>
</dbReference>
<gene>
    <name evidence="4" type="ORF">HJC23_011445</name>
</gene>
<feature type="compositionally biased region" description="Low complexity" evidence="2">
    <location>
        <begin position="168"/>
        <end position="179"/>
    </location>
</feature>
<dbReference type="Proteomes" id="UP001516023">
    <property type="component" value="Unassembled WGS sequence"/>
</dbReference>
<feature type="domain" description="Kinesin motor" evidence="3">
    <location>
        <begin position="932"/>
        <end position="1291"/>
    </location>
</feature>
<keyword evidence="1" id="KW-0547">Nucleotide-binding</keyword>
<feature type="compositionally biased region" description="Polar residues" evidence="2">
    <location>
        <begin position="491"/>
        <end position="504"/>
    </location>
</feature>
<organism evidence="4 5">
    <name type="scientific">Cyclotella cryptica</name>
    <dbReference type="NCBI Taxonomy" id="29204"/>
    <lineage>
        <taxon>Eukaryota</taxon>
        <taxon>Sar</taxon>
        <taxon>Stramenopiles</taxon>
        <taxon>Ochrophyta</taxon>
        <taxon>Bacillariophyta</taxon>
        <taxon>Coscinodiscophyceae</taxon>
        <taxon>Thalassiosirophycidae</taxon>
        <taxon>Stephanodiscales</taxon>
        <taxon>Stephanodiscaceae</taxon>
        <taxon>Cyclotella</taxon>
    </lineage>
</organism>
<keyword evidence="5" id="KW-1185">Reference proteome</keyword>
<keyword evidence="1" id="KW-0505">Motor protein</keyword>